<organism evidence="1 2">
    <name type="scientific">Actinomyces oris</name>
    <dbReference type="NCBI Taxonomy" id="544580"/>
    <lineage>
        <taxon>Bacteria</taxon>
        <taxon>Bacillati</taxon>
        <taxon>Actinomycetota</taxon>
        <taxon>Actinomycetes</taxon>
        <taxon>Actinomycetales</taxon>
        <taxon>Actinomycetaceae</taxon>
        <taxon>Actinomyces</taxon>
    </lineage>
</organism>
<dbReference type="AlphaFoldDB" id="A0AAE4K0X1"/>
<reference evidence="1" key="1">
    <citation type="submission" date="2022-06" db="EMBL/GenBank/DDBJ databases">
        <title>Draft Genome Sequences of Three Actinomyces oris Strains, Isolated from Healthy Human Feces.</title>
        <authorList>
            <person name="Ye Y."/>
            <person name="Liu C."/>
            <person name="Zhao J."/>
            <person name="Xu J."/>
            <person name="Huang H."/>
            <person name="Wang B."/>
            <person name="Wei J."/>
            <person name="Jing X."/>
        </authorList>
    </citation>
    <scope>NUCLEOTIDE SEQUENCE</scope>
    <source>
        <strain evidence="1">CNGBCC1803368</strain>
    </source>
</reference>
<proteinExistence type="predicted"/>
<dbReference type="Proteomes" id="UP001180729">
    <property type="component" value="Unassembled WGS sequence"/>
</dbReference>
<comment type="caution">
    <text evidence="1">The sequence shown here is derived from an EMBL/GenBank/DDBJ whole genome shotgun (WGS) entry which is preliminary data.</text>
</comment>
<evidence type="ECO:0000313" key="2">
    <source>
        <dbReference type="Proteomes" id="UP001180729"/>
    </source>
</evidence>
<evidence type="ECO:0000313" key="1">
    <source>
        <dbReference type="EMBL" id="MDT0248829.1"/>
    </source>
</evidence>
<name>A0AAE4K0X1_9ACTO</name>
<sequence>MEPYPEPPQLPPVVASAGPPATMRNPVRILRGIYADIGAQDLPRWEADKRLSLARCAAACLQVQSARCLSHESAALVHGLWLREREPDVSVVVPSSPHHPHQKLPLPAGARRPASLRRRHLTLPRKDITTVSGLPVSTLGRTAVDCAFDLPAHDSVCVVESALRAIARPSRYQYSQSSRRVEAARHQLQAAVTAQGRRAGARRARAVVAMASAFTESPGESLLHWLVRALGLPAPRIQMAITDVHHSRLYFPDEAWPECRVLAEFDGRIKYKTPEDLWQEKQRQDALTRMGWRIERFIWADFTHLDVLRARILSLFPATIAHAARPVEDLWR</sequence>
<protein>
    <recommendedName>
        <fullName evidence="3">DUF559 domain-containing protein</fullName>
    </recommendedName>
</protein>
<dbReference type="EMBL" id="JAMZMH010000007">
    <property type="protein sequence ID" value="MDT0248829.1"/>
    <property type="molecule type" value="Genomic_DNA"/>
</dbReference>
<gene>
    <name evidence="1" type="ORF">RMW62_07005</name>
</gene>
<evidence type="ECO:0008006" key="3">
    <source>
        <dbReference type="Google" id="ProtNLM"/>
    </source>
</evidence>
<dbReference type="RefSeq" id="WP_311372715.1">
    <property type="nucleotide sequence ID" value="NZ_JAMZMH010000007.1"/>
</dbReference>
<accession>A0AAE4K0X1</accession>